<accession>A0A382L3J9</accession>
<protein>
    <submittedName>
        <fullName evidence="1">Uncharacterized protein</fullName>
    </submittedName>
</protein>
<name>A0A382L3J9_9ZZZZ</name>
<gene>
    <name evidence="1" type="ORF">METZ01_LOCUS284134</name>
</gene>
<reference evidence="1" key="1">
    <citation type="submission" date="2018-05" db="EMBL/GenBank/DDBJ databases">
        <authorList>
            <person name="Lanie J.A."/>
            <person name="Ng W.-L."/>
            <person name="Kazmierczak K.M."/>
            <person name="Andrzejewski T.M."/>
            <person name="Davidsen T.M."/>
            <person name="Wayne K.J."/>
            <person name="Tettelin H."/>
            <person name="Glass J.I."/>
            <person name="Rusch D."/>
            <person name="Podicherti R."/>
            <person name="Tsui H.-C.T."/>
            <person name="Winkler M.E."/>
        </authorList>
    </citation>
    <scope>NUCLEOTIDE SEQUENCE</scope>
</reference>
<proteinExistence type="predicted"/>
<organism evidence="1">
    <name type="scientific">marine metagenome</name>
    <dbReference type="NCBI Taxonomy" id="408172"/>
    <lineage>
        <taxon>unclassified sequences</taxon>
        <taxon>metagenomes</taxon>
        <taxon>ecological metagenomes</taxon>
    </lineage>
</organism>
<evidence type="ECO:0000313" key="1">
    <source>
        <dbReference type="EMBL" id="SVC31280.1"/>
    </source>
</evidence>
<dbReference type="EMBL" id="UINC01084539">
    <property type="protein sequence ID" value="SVC31280.1"/>
    <property type="molecule type" value="Genomic_DNA"/>
</dbReference>
<sequence>MVNPNLGIVRTVLAFFVFLVVLVSSNGEPAPYLRVSGEADGSRRLELASRTLVSPEHENVKVTLLGVSHVGDLSFYKSVQERLDAADLVLFEGVGWGDGPPKAGSKKTSGVGELQDSLAGSMGLVFQLKAIRYDRPHFRNSDMSLRAFTDS</sequence>
<feature type="non-terminal residue" evidence="1">
    <location>
        <position position="151"/>
    </location>
</feature>
<dbReference type="AlphaFoldDB" id="A0A382L3J9"/>